<dbReference type="EC" id="3.2.1.8" evidence="7"/>
<dbReference type="GO" id="GO:0030246">
    <property type="term" value="F:carbohydrate binding"/>
    <property type="evidence" value="ECO:0007669"/>
    <property type="project" value="InterPro"/>
</dbReference>
<dbReference type="InterPro" id="IPR044846">
    <property type="entry name" value="GH10"/>
</dbReference>
<dbReference type="GO" id="GO:0000272">
    <property type="term" value="P:polysaccharide catabolic process"/>
    <property type="evidence" value="ECO:0007669"/>
    <property type="project" value="UniProtKB-KW"/>
</dbReference>
<name>A0A5C1Y660_9MICO</name>
<dbReference type="OrthoDB" id="9815836at2"/>
<keyword evidence="8" id="KW-1133">Transmembrane helix</keyword>
<dbReference type="Proteomes" id="UP000322159">
    <property type="component" value="Chromosome"/>
</dbReference>
<dbReference type="SUPFAM" id="SSF49785">
    <property type="entry name" value="Galactose-binding domain-like"/>
    <property type="match status" value="3"/>
</dbReference>
<keyword evidence="5 7" id="KW-0326">Glycosidase</keyword>
<sequence length="1366" mass="142062">MLCSLPWAHPCPHSRKGAPVSTSRRTKTFVASFTALALATTGLASVAVTASAAPVPSVVSSLDFEDDSFAPWVVSGSDKMSGATVISYGGSKVLQVADRIDSFAGIESPTGLFEAGKTYHFSLKARLADGTPGSQNLRFVIKPGFAWVDGSNTAVSAGAWTEVAGTFAVAADAAAAGMNVYIGSGADGAGNFTYLIDDVIITGPPSAPPVPSVVSSLDFEDDSFAPWVVSGSDKMSGATVISYGGSKVLQVADRIDSFAGIESPTGLFEAGKTYHFSLKARLADGTPGSQNLRFVIKPGFAWVDGSNTAVSAGAWTEVAGTFAVAADAAAAGMNVYIGSGADGAGNFTYLIDDVIITGPPSDGGSPEPVETGTPEALNEDFESGLGTWTLRADGNGDPTVGISTAEFHGGAQSAEISNRKSQGSGIQHTINGILIPGTIYNVSAWAKFAGTPVDRIWLSAAVNGTSYPTLVDFEQVPNATGWTHLTGSFQAPAFETASVYFQTRWISDTDPGNRTTLYLDDIEFSASAPVAIEDLTPIKDTTSFPVGVAIDTRETAGAAKQLTLKHFDQITAENAMKPEGWYNASKEFAPNADIDSLIEFARDNDLKVYGHVLAWHSQTPAWFFQNASGAPLTSSPGDQEILRERLHDHIFNVAEYLSDNYGLFGSADNPVYAFDVVNEVVADSTEFADGLRRSPWYNVLGESYIALAFEYANEAFNDVYADPSASHPVTLFINDYNTEQSGKQQRYHDLVERLLADDVPVDGVGHQFHVALSTPVAALGQALTAFDDLPVVQAVTELDVTTGTPVSQAKLVDQGYYFQDAFGIFRAHADDLFSVTVWGLNDGRSWRNSSGAPLVFNDALQAKPAYYGIVAGESDEDPLPAPLRTADVFQADVPATTAGAASEEWSHLPLRTISANAAFQLRWEPDHLTVYAEVADATTGADGIEVELGGTTVTLGRDGTGTATGAVVSTGTGYRAIVELPLDGAQVGDNDLQFDIRVIDDGVSSGWNADGATGTLTLVEPVSFLEVVGTETAPEIDGWVEAVWNTANVVTTSKQVQGTGAVATVRTLWKGNTLYVLATVADPTVDVSASDPWVQDSVEIFVDAGNVKNGSYRYDDSQIRISAANRQSFGTGDEAYQANRVQSSTKRIDGGYLVEASVSLLETGGLGTIHGLDFQVNDATAGVRTGITNWADPTGVGYQSTARWGVGELVDASAADAPAPVVTLGSTSAAPGGTVDVGLSGLVPGQTVSIVLDTPAAAFGGGAGGFAATARGAAAASTVVGTLTANAAGNASGSVTVPAGTAPGTYRLAAVVGSNVLASSPFTVIAATIAATGADITTPLSVALLLLFAGLVFSARARRRGAALRH</sequence>
<evidence type="ECO:0000256" key="4">
    <source>
        <dbReference type="ARBA" id="ARBA00023277"/>
    </source>
</evidence>
<dbReference type="Pfam" id="PF06452">
    <property type="entry name" value="CBM9_1"/>
    <property type="match status" value="1"/>
</dbReference>
<dbReference type="Gene3D" id="2.60.40.1190">
    <property type="match status" value="1"/>
</dbReference>
<dbReference type="InterPro" id="IPR008979">
    <property type="entry name" value="Galactose-bd-like_sf"/>
</dbReference>
<dbReference type="PANTHER" id="PTHR31490">
    <property type="entry name" value="GLYCOSYL HYDROLASE"/>
    <property type="match status" value="1"/>
</dbReference>
<evidence type="ECO:0000256" key="3">
    <source>
        <dbReference type="ARBA" id="ARBA00022801"/>
    </source>
</evidence>
<evidence type="ECO:0000313" key="11">
    <source>
        <dbReference type="Proteomes" id="UP000322159"/>
    </source>
</evidence>
<feature type="transmembrane region" description="Helical" evidence="8">
    <location>
        <begin position="1336"/>
        <end position="1355"/>
    </location>
</feature>
<feature type="domain" description="GH10" evidence="9">
    <location>
        <begin position="532"/>
        <end position="872"/>
    </location>
</feature>
<reference evidence="10 11" key="1">
    <citation type="submission" date="2019-09" db="EMBL/GenBank/DDBJ databases">
        <title>Genome sequencing of strain KACC 19322.</title>
        <authorList>
            <person name="Heo J."/>
            <person name="Kim S.-J."/>
            <person name="Kim J.-S."/>
            <person name="Hong S.-B."/>
            <person name="Kwon S.-W."/>
        </authorList>
    </citation>
    <scope>NUCLEOTIDE SEQUENCE [LARGE SCALE GENOMIC DNA]</scope>
    <source>
        <strain evidence="10 11">KACC 19322</strain>
    </source>
</reference>
<evidence type="ECO:0000256" key="7">
    <source>
        <dbReference type="RuleBase" id="RU361174"/>
    </source>
</evidence>
<organism evidence="10 11">
    <name type="scientific">Protaetiibacter larvae</name>
    <dbReference type="NCBI Taxonomy" id="2592654"/>
    <lineage>
        <taxon>Bacteria</taxon>
        <taxon>Bacillati</taxon>
        <taxon>Actinomycetota</taxon>
        <taxon>Actinomycetes</taxon>
        <taxon>Micrococcales</taxon>
        <taxon>Microbacteriaceae</taxon>
        <taxon>Protaetiibacter</taxon>
    </lineage>
</organism>
<dbReference type="PRINTS" id="PR00134">
    <property type="entry name" value="GLHYDRLASE10"/>
</dbReference>
<dbReference type="PANTHER" id="PTHR31490:SF90">
    <property type="entry name" value="ENDO-1,4-BETA-XYLANASE A"/>
    <property type="match status" value="1"/>
</dbReference>
<evidence type="ECO:0000256" key="6">
    <source>
        <dbReference type="ARBA" id="ARBA00023326"/>
    </source>
</evidence>
<dbReference type="PROSITE" id="PS51760">
    <property type="entry name" value="GH10_2"/>
    <property type="match status" value="1"/>
</dbReference>
<gene>
    <name evidence="10" type="ORF">FLP23_01090</name>
</gene>
<comment type="catalytic activity">
    <reaction evidence="7">
        <text>Endohydrolysis of (1-&gt;4)-beta-D-xylosidic linkages in xylans.</text>
        <dbReference type="EC" id="3.2.1.8"/>
    </reaction>
</comment>
<protein>
    <recommendedName>
        <fullName evidence="7">Beta-xylanase</fullName>
        <ecNumber evidence="7">3.2.1.8</ecNumber>
    </recommendedName>
</protein>
<keyword evidence="6 7" id="KW-0624">Polysaccharide degradation</keyword>
<keyword evidence="8" id="KW-0472">Membrane</keyword>
<accession>A0A5C1Y660</accession>
<dbReference type="InterPro" id="IPR010502">
    <property type="entry name" value="Carb-bd_dom_fam9"/>
</dbReference>
<evidence type="ECO:0000313" key="10">
    <source>
        <dbReference type="EMBL" id="QEO08735.1"/>
    </source>
</evidence>
<dbReference type="InterPro" id="IPR003305">
    <property type="entry name" value="CenC_carb-bd"/>
</dbReference>
<dbReference type="Gene3D" id="3.20.20.80">
    <property type="entry name" value="Glycosidases"/>
    <property type="match status" value="1"/>
</dbReference>
<dbReference type="GO" id="GO:0031176">
    <property type="term" value="F:endo-1,4-beta-xylanase activity"/>
    <property type="evidence" value="ECO:0007669"/>
    <property type="project" value="UniProtKB-EC"/>
</dbReference>
<dbReference type="EMBL" id="CP043504">
    <property type="protein sequence ID" value="QEO08735.1"/>
    <property type="molecule type" value="Genomic_DNA"/>
</dbReference>
<evidence type="ECO:0000259" key="9">
    <source>
        <dbReference type="PROSITE" id="PS51760"/>
    </source>
</evidence>
<dbReference type="KEGG" id="lyk:FLP23_01090"/>
<dbReference type="Pfam" id="PF00331">
    <property type="entry name" value="Glyco_hydro_10"/>
    <property type="match status" value="1"/>
</dbReference>
<dbReference type="Gene3D" id="2.60.120.260">
    <property type="entry name" value="Galactose-binding domain-like"/>
    <property type="match status" value="3"/>
</dbReference>
<dbReference type="InterPro" id="IPR001000">
    <property type="entry name" value="GH10_dom"/>
</dbReference>
<dbReference type="SMART" id="SM00633">
    <property type="entry name" value="Glyco_10"/>
    <property type="match status" value="1"/>
</dbReference>
<evidence type="ECO:0000256" key="8">
    <source>
        <dbReference type="SAM" id="Phobius"/>
    </source>
</evidence>
<comment type="similarity">
    <text evidence="1 7">Belongs to the glycosyl hydrolase 10 (cellulase F) family.</text>
</comment>
<dbReference type="InterPro" id="IPR017853">
    <property type="entry name" value="GH"/>
</dbReference>
<evidence type="ECO:0000256" key="5">
    <source>
        <dbReference type="ARBA" id="ARBA00023295"/>
    </source>
</evidence>
<keyword evidence="4 7" id="KW-0119">Carbohydrate metabolism</keyword>
<dbReference type="CDD" id="cd00005">
    <property type="entry name" value="CBM9_like_1"/>
    <property type="match status" value="1"/>
</dbReference>
<evidence type="ECO:0000256" key="2">
    <source>
        <dbReference type="ARBA" id="ARBA00022737"/>
    </source>
</evidence>
<keyword evidence="11" id="KW-1185">Reference proteome</keyword>
<keyword evidence="2" id="KW-0677">Repeat</keyword>
<dbReference type="SUPFAM" id="SSF49344">
    <property type="entry name" value="CBD9-like"/>
    <property type="match status" value="1"/>
</dbReference>
<dbReference type="SUPFAM" id="SSF51445">
    <property type="entry name" value="(Trans)glycosidases"/>
    <property type="match status" value="1"/>
</dbReference>
<keyword evidence="8" id="KW-0812">Transmembrane</keyword>
<keyword evidence="3 7" id="KW-0378">Hydrolase</keyword>
<proteinExistence type="inferred from homology"/>
<dbReference type="Pfam" id="PF02018">
    <property type="entry name" value="CBM_4_9"/>
    <property type="match status" value="3"/>
</dbReference>
<evidence type="ECO:0000256" key="1">
    <source>
        <dbReference type="ARBA" id="ARBA00007495"/>
    </source>
</evidence>